<gene>
    <name evidence="2" type="ORF">WRSd3_02405</name>
</gene>
<protein>
    <submittedName>
        <fullName evidence="2">Oxalate/formate antiporter</fullName>
    </submittedName>
</protein>
<proteinExistence type="predicted"/>
<name>A0A090NX82_SHIDY</name>
<sequence length="61" mass="6886">MSAEIFPFYYCRNTAMTPSNYQRTRWLTLIGTIITQFALGSVYTWSLFNGALSAKLDAPVS</sequence>
<organism evidence="2 3">
    <name type="scientific">Shigella dysenteriae WRSd3</name>
    <dbReference type="NCBI Taxonomy" id="1401327"/>
    <lineage>
        <taxon>Bacteria</taxon>
        <taxon>Pseudomonadati</taxon>
        <taxon>Pseudomonadota</taxon>
        <taxon>Gammaproteobacteria</taxon>
        <taxon>Enterobacterales</taxon>
        <taxon>Enterobacteriaceae</taxon>
        <taxon>Shigella</taxon>
    </lineage>
</organism>
<accession>A0A090NX82</accession>
<evidence type="ECO:0000256" key="1">
    <source>
        <dbReference type="SAM" id="Phobius"/>
    </source>
</evidence>
<keyword evidence="1" id="KW-1133">Transmembrane helix</keyword>
<dbReference type="AlphaFoldDB" id="A0A090NX82"/>
<evidence type="ECO:0000313" key="3">
    <source>
        <dbReference type="Proteomes" id="UP000017944"/>
    </source>
</evidence>
<evidence type="ECO:0000313" key="2">
    <source>
        <dbReference type="EMBL" id="ESU79058.1"/>
    </source>
</evidence>
<reference evidence="2 3" key="1">
    <citation type="submission" date="2013-10" db="EMBL/GenBank/DDBJ databases">
        <title>Draft genomes and the virulence plasmids of Sd1617 vaccine constructs: WRSd3 and WRSd5.</title>
        <authorList>
            <person name="Aksomboon Vongsawan A."/>
            <person name="Venkatesan M.M."/>
            <person name="Vaisvil B."/>
            <person name="Emel G."/>
            <person name="Kepatral V."/>
            <person name="Sethabutr O."/>
            <person name="Serichantalergs O."/>
            <person name="Mason C."/>
        </authorList>
    </citation>
    <scope>NUCLEOTIDE SEQUENCE [LARGE SCALE GENOMIC DNA]</scope>
    <source>
        <strain evidence="2 3">WRSd3</strain>
    </source>
</reference>
<feature type="transmembrane region" description="Helical" evidence="1">
    <location>
        <begin position="26"/>
        <end position="48"/>
    </location>
</feature>
<dbReference type="PATRIC" id="fig|1401327.3.peg.2223"/>
<dbReference type="EMBL" id="AXUT01000192">
    <property type="protein sequence ID" value="ESU79058.1"/>
    <property type="molecule type" value="Genomic_DNA"/>
</dbReference>
<keyword evidence="1" id="KW-0812">Transmembrane</keyword>
<comment type="caution">
    <text evidence="2">The sequence shown here is derived from an EMBL/GenBank/DDBJ whole genome shotgun (WGS) entry which is preliminary data.</text>
</comment>
<dbReference type="Proteomes" id="UP000017944">
    <property type="component" value="Unassembled WGS sequence"/>
</dbReference>
<keyword evidence="1" id="KW-0472">Membrane</keyword>